<dbReference type="OrthoDB" id="9772308at2"/>
<dbReference type="PROSITE" id="PS52034">
    <property type="entry name" value="PEPTIDASE_M32"/>
    <property type="match status" value="1"/>
</dbReference>
<dbReference type="AlphaFoldDB" id="A0A1H6JYQ5"/>
<dbReference type="Pfam" id="PF02074">
    <property type="entry name" value="Peptidase_M32"/>
    <property type="match status" value="1"/>
</dbReference>
<sequence length="496" mass="54834">MTSAYAQLEARFHQASVIGDALSILHWDMATMMPDGSASSRAEQFAVLRGLHHQILAAPDLPDLLDTAEGEALEGWERANLAEMRRDWVHAAALPADLVEAVTRAEAACEMVWREARAAADFAQVLPSLKTVLSLVREVGAVKAERLGVGLYDALLDQYEPGGRAAQIDPVFDHLEGFLPGFIAEVLEVQGRNPPPPPPPGPFPIERQRALGLDMMTRLGFDFTRGRLDISHHPFCGGHADDTRITTRYDETDFSSALMGVIHETGHSLYEFGLPGGRWRHQPVARARGMVMHESQSLLFEMQVARSRAFAEFAAPAIRAAFDVSGPAWEAEALYRRGIKVEPDFIRVDADEVTYPAHVIIRYRLERALIEGRMELEDLPAAWNDGYRRLLGITPPNDRLGCLQDVHWYSGSWGYFPTYTLGAMTAAQLFDAAKRAIPGLSESLAQGDVRPLLDWLRAEIHGKGSSLSTAELMSAATGRPLDPAVFEAHLRRRYLG</sequence>
<dbReference type="EC" id="3.4.17.19" evidence="1"/>
<keyword evidence="1" id="KW-0378">Hydrolase</keyword>
<keyword evidence="1 4" id="KW-0121">Carboxypeptidase</keyword>
<evidence type="ECO:0000256" key="1">
    <source>
        <dbReference type="PIRNR" id="PIRNR006615"/>
    </source>
</evidence>
<evidence type="ECO:0000313" key="5">
    <source>
        <dbReference type="Proteomes" id="UP000182983"/>
    </source>
</evidence>
<evidence type="ECO:0000313" key="4">
    <source>
        <dbReference type="EMBL" id="SEH64522.1"/>
    </source>
</evidence>
<comment type="cofactor">
    <cofactor evidence="2">
        <name>Zn(2+)</name>
        <dbReference type="ChEBI" id="CHEBI:29105"/>
    </cofactor>
    <text evidence="2">Binds 1 zinc ion per subunit.</text>
</comment>
<feature type="binding site" evidence="2">
    <location>
        <position position="294"/>
    </location>
    <ligand>
        <name>Zn(2+)</name>
        <dbReference type="ChEBI" id="CHEBI:29105"/>
        <note>catalytic</note>
    </ligand>
</feature>
<dbReference type="RefSeq" id="WP_083386843.1">
    <property type="nucleotide sequence ID" value="NZ_FNWO01000020.1"/>
</dbReference>
<feature type="binding site" evidence="2">
    <location>
        <position position="267"/>
    </location>
    <ligand>
        <name>Zn(2+)</name>
        <dbReference type="ChEBI" id="CHEBI:29105"/>
        <note>catalytic</note>
    </ligand>
</feature>
<organism evidence="4 5">
    <name type="scientific">Magnetospirillum fulvum</name>
    <name type="common">Rhodospirillum fulvum</name>
    <dbReference type="NCBI Taxonomy" id="1082"/>
    <lineage>
        <taxon>Bacteria</taxon>
        <taxon>Pseudomonadati</taxon>
        <taxon>Pseudomonadota</taxon>
        <taxon>Alphaproteobacteria</taxon>
        <taxon>Rhodospirillales</taxon>
        <taxon>Rhodospirillaceae</taxon>
        <taxon>Magnetospirillum</taxon>
    </lineage>
</organism>
<comment type="similarity">
    <text evidence="1">Belongs to the peptidase M32 family.</text>
</comment>
<dbReference type="Proteomes" id="UP000182983">
    <property type="component" value="Unassembled WGS sequence"/>
</dbReference>
<protein>
    <recommendedName>
        <fullName evidence="1">Metal-dependent carboxypeptidase</fullName>
        <ecNumber evidence="1">3.4.17.19</ecNumber>
    </recommendedName>
</protein>
<proteinExistence type="inferred from homology"/>
<keyword evidence="1 2" id="KW-0479">Metal-binding</keyword>
<keyword evidence="1" id="KW-0482">Metalloprotease</keyword>
<keyword evidence="2" id="KW-0862">Zinc</keyword>
<keyword evidence="5" id="KW-1185">Reference proteome</keyword>
<feature type="active site" description="Proton donor/acceptor" evidence="3">
    <location>
        <position position="264"/>
    </location>
</feature>
<dbReference type="GO" id="GO:0046872">
    <property type="term" value="F:metal ion binding"/>
    <property type="evidence" value="ECO:0007669"/>
    <property type="project" value="UniProtKB-KW"/>
</dbReference>
<comment type="function">
    <text evidence="1">Broad specificity carboxypetidase that releases amino acids sequentially from the C-terminus, including neutral, aromatic, polar and basic residues.</text>
</comment>
<keyword evidence="1" id="KW-0645">Protease</keyword>
<feature type="binding site" evidence="2">
    <location>
        <position position="263"/>
    </location>
    <ligand>
        <name>Zn(2+)</name>
        <dbReference type="ChEBI" id="CHEBI:29105"/>
        <note>catalytic</note>
    </ligand>
</feature>
<dbReference type="InterPro" id="IPR001333">
    <property type="entry name" value="Peptidase_M32_Taq"/>
</dbReference>
<comment type="catalytic activity">
    <reaction evidence="1">
        <text>Release of a C-terminal amino acid with broad specificity, except for -Pro.</text>
        <dbReference type="EC" id="3.4.17.19"/>
    </reaction>
</comment>
<dbReference type="SUPFAM" id="SSF55486">
    <property type="entry name" value="Metalloproteases ('zincins'), catalytic domain"/>
    <property type="match status" value="1"/>
</dbReference>
<accession>A0A1H6JYQ5</accession>
<evidence type="ECO:0000256" key="2">
    <source>
        <dbReference type="PIRSR" id="PIRSR006615-1"/>
    </source>
</evidence>
<dbReference type="PANTHER" id="PTHR34217">
    <property type="entry name" value="METAL-DEPENDENT CARBOXYPEPTIDASE"/>
    <property type="match status" value="1"/>
</dbReference>
<dbReference type="CDD" id="cd06460">
    <property type="entry name" value="M32_Taq"/>
    <property type="match status" value="1"/>
</dbReference>
<dbReference type="PANTHER" id="PTHR34217:SF1">
    <property type="entry name" value="CARBOXYPEPTIDASE 1"/>
    <property type="match status" value="1"/>
</dbReference>
<reference evidence="5" key="1">
    <citation type="submission" date="2016-10" db="EMBL/GenBank/DDBJ databases">
        <authorList>
            <person name="Varghese N."/>
            <person name="Submissions S."/>
        </authorList>
    </citation>
    <scope>NUCLEOTIDE SEQUENCE [LARGE SCALE GENOMIC DNA]</scope>
    <source>
        <strain evidence="5">DSM 13234</strain>
    </source>
</reference>
<dbReference type="GO" id="GO:0006508">
    <property type="term" value="P:proteolysis"/>
    <property type="evidence" value="ECO:0007669"/>
    <property type="project" value="UniProtKB-UniRule"/>
</dbReference>
<dbReference type="PRINTS" id="PR00998">
    <property type="entry name" value="CRBOXYPTASET"/>
</dbReference>
<dbReference type="PIRSF" id="PIRSF006615">
    <property type="entry name" value="Zn_crbxpep_Taq"/>
    <property type="match status" value="1"/>
</dbReference>
<dbReference type="EMBL" id="FNWO01000020">
    <property type="protein sequence ID" value="SEH64522.1"/>
    <property type="molecule type" value="Genomic_DNA"/>
</dbReference>
<evidence type="ECO:0000256" key="3">
    <source>
        <dbReference type="PIRSR" id="PIRSR006615-2"/>
    </source>
</evidence>
<dbReference type="GO" id="GO:0004181">
    <property type="term" value="F:metallocarboxypeptidase activity"/>
    <property type="evidence" value="ECO:0007669"/>
    <property type="project" value="UniProtKB-UniRule"/>
</dbReference>
<dbReference type="Gene3D" id="1.10.1370.30">
    <property type="match status" value="1"/>
</dbReference>
<gene>
    <name evidence="4" type="ORF">SAMN04244559_03293</name>
</gene>
<name>A0A1H6JYQ5_MAGFU</name>